<name>A0A562L7Z4_9GAMM</name>
<feature type="signal peptide" evidence="3">
    <location>
        <begin position="1"/>
        <end position="30"/>
    </location>
</feature>
<sequence length="315" mass="34392">MTMNCTFARCFSQTIMALFGLLLGIGTAHAAETVTYYHTDALGTPVMESNAVGTVTYAREHKPYGEQALGAAKNGPGFTGHMGDTDTGLTYMQQRYYDPASGRFLSNDPVGIDLNNGANYNRYWYANNNPYRFTDPDGRRSKEESDYKREQAEERRRAEEESRRKAEEAKRQEQAQRAQQAGEIAVGAMVTALMTLPDVMSPDGGGSGFSSLITGLLFKTENSITAEVASATSVIKRAPRPALNFKPPTNSPQNPPQIIPAGYGLRVMAPTEQYKNGYWVLEKPMSNGGLQKINPSTGRPGPEWDTHVPLPPAGG</sequence>
<dbReference type="OrthoDB" id="9816400at2"/>
<dbReference type="AlphaFoldDB" id="A0A562L7Z4"/>
<dbReference type="InterPro" id="IPR056823">
    <property type="entry name" value="TEN-like_YD-shell"/>
</dbReference>
<feature type="region of interest" description="Disordered" evidence="2">
    <location>
        <begin position="131"/>
        <end position="180"/>
    </location>
</feature>
<keyword evidence="1" id="KW-0677">Repeat</keyword>
<dbReference type="Gene3D" id="2.180.10.10">
    <property type="entry name" value="RHS repeat-associated core"/>
    <property type="match status" value="1"/>
</dbReference>
<feature type="region of interest" description="Disordered" evidence="2">
    <location>
        <begin position="289"/>
        <end position="315"/>
    </location>
</feature>
<evidence type="ECO:0000256" key="2">
    <source>
        <dbReference type="SAM" id="MobiDB-lite"/>
    </source>
</evidence>
<dbReference type="InterPro" id="IPR050708">
    <property type="entry name" value="T6SS_VgrG/RHS"/>
</dbReference>
<dbReference type="PANTHER" id="PTHR32305:SF17">
    <property type="entry name" value="TRNA NUCLEASE WAPA"/>
    <property type="match status" value="1"/>
</dbReference>
<dbReference type="InterPro" id="IPR022385">
    <property type="entry name" value="Rhs_assc_core"/>
</dbReference>
<feature type="domain" description="Teneurin-like YD-shell" evidence="4">
    <location>
        <begin position="36"/>
        <end position="130"/>
    </location>
</feature>
<feature type="compositionally biased region" description="Basic and acidic residues" evidence="2">
    <location>
        <begin position="134"/>
        <end position="174"/>
    </location>
</feature>
<feature type="chain" id="PRO_5021784465" evidence="3">
    <location>
        <begin position="31"/>
        <end position="315"/>
    </location>
</feature>
<dbReference type="EMBL" id="VLKN01000003">
    <property type="protein sequence ID" value="TWI03646.1"/>
    <property type="molecule type" value="Genomic_DNA"/>
</dbReference>
<evidence type="ECO:0000256" key="1">
    <source>
        <dbReference type="ARBA" id="ARBA00022737"/>
    </source>
</evidence>
<organism evidence="5 6">
    <name type="scientific">Luteimonas cucumeris</name>
    <dbReference type="NCBI Taxonomy" id="985012"/>
    <lineage>
        <taxon>Bacteria</taxon>
        <taxon>Pseudomonadati</taxon>
        <taxon>Pseudomonadota</taxon>
        <taxon>Gammaproteobacteria</taxon>
        <taxon>Lysobacterales</taxon>
        <taxon>Lysobacteraceae</taxon>
        <taxon>Luteimonas</taxon>
    </lineage>
</organism>
<keyword evidence="6" id="KW-1185">Reference proteome</keyword>
<dbReference type="NCBIfam" id="TIGR03696">
    <property type="entry name" value="Rhs_assc_core"/>
    <property type="match status" value="1"/>
</dbReference>
<accession>A0A562L7Z4</accession>
<dbReference type="Proteomes" id="UP000315167">
    <property type="component" value="Unassembled WGS sequence"/>
</dbReference>
<dbReference type="RefSeq" id="WP_144898953.1">
    <property type="nucleotide sequence ID" value="NZ_VLKN01000003.1"/>
</dbReference>
<gene>
    <name evidence="5" type="ORF">IP90_01460</name>
</gene>
<protein>
    <submittedName>
        <fullName evidence="5">RHS repeat-associated protein</fullName>
    </submittedName>
</protein>
<reference evidence="5 6" key="1">
    <citation type="journal article" date="2015" name="Stand. Genomic Sci.">
        <title>Genomic Encyclopedia of Bacterial and Archaeal Type Strains, Phase III: the genomes of soil and plant-associated and newly described type strains.</title>
        <authorList>
            <person name="Whitman W.B."/>
            <person name="Woyke T."/>
            <person name="Klenk H.P."/>
            <person name="Zhou Y."/>
            <person name="Lilburn T.G."/>
            <person name="Beck B.J."/>
            <person name="De Vos P."/>
            <person name="Vandamme P."/>
            <person name="Eisen J.A."/>
            <person name="Garrity G."/>
            <person name="Hugenholtz P."/>
            <person name="Kyrpides N.C."/>
        </authorList>
    </citation>
    <scope>NUCLEOTIDE SEQUENCE [LARGE SCALE GENOMIC DNA]</scope>
    <source>
        <strain evidence="5 6">CGMCC 1.10821</strain>
    </source>
</reference>
<evidence type="ECO:0000313" key="5">
    <source>
        <dbReference type="EMBL" id="TWI03646.1"/>
    </source>
</evidence>
<comment type="caution">
    <text evidence="5">The sequence shown here is derived from an EMBL/GenBank/DDBJ whole genome shotgun (WGS) entry which is preliminary data.</text>
</comment>
<evidence type="ECO:0000256" key="3">
    <source>
        <dbReference type="SAM" id="SignalP"/>
    </source>
</evidence>
<keyword evidence="3" id="KW-0732">Signal</keyword>
<dbReference type="PANTHER" id="PTHR32305">
    <property type="match status" value="1"/>
</dbReference>
<proteinExistence type="predicted"/>
<dbReference type="Pfam" id="PF25023">
    <property type="entry name" value="TEN_YD-shell"/>
    <property type="match status" value="1"/>
</dbReference>
<evidence type="ECO:0000259" key="4">
    <source>
        <dbReference type="Pfam" id="PF25023"/>
    </source>
</evidence>
<evidence type="ECO:0000313" key="6">
    <source>
        <dbReference type="Proteomes" id="UP000315167"/>
    </source>
</evidence>